<accession>A0ABU9LYI0</accession>
<dbReference type="InterPro" id="IPR010902">
    <property type="entry name" value="NUMOD4"/>
</dbReference>
<evidence type="ECO:0000313" key="2">
    <source>
        <dbReference type="EMBL" id="MEL5994713.1"/>
    </source>
</evidence>
<dbReference type="InterPro" id="IPR044925">
    <property type="entry name" value="His-Me_finger_sf"/>
</dbReference>
<sequence length="225" mass="24754">MYSVTPTLRAGDTVTIPGSARAGLTDYAVVVEVLADGTVELDNGHALSANVLVPVANGEEWLPVAGFADRYRVSSHGKVVSLRYKRTTRARLLRPLGASRYPSVTLCCEATIAQVGLNRLVAQHFLPPPVDARQTFVLPRDGNHLNLRADNLQWVYPCALEDEATTAYLYNCGELHHKSRLSTAEVAQVRHLAAQGTTQKILAQRFNMSRPAISLIVNRHTRRYA</sequence>
<organism evidence="2 3">
    <name type="scientific">Hymenobacter segetis</name>
    <dbReference type="NCBI Taxonomy" id="2025509"/>
    <lineage>
        <taxon>Bacteria</taxon>
        <taxon>Pseudomonadati</taxon>
        <taxon>Bacteroidota</taxon>
        <taxon>Cytophagia</taxon>
        <taxon>Cytophagales</taxon>
        <taxon>Hymenobacteraceae</taxon>
        <taxon>Hymenobacter</taxon>
    </lineage>
</organism>
<dbReference type="Proteomes" id="UP001479606">
    <property type="component" value="Unassembled WGS sequence"/>
</dbReference>
<feature type="domain" description="NUMOD4" evidence="1">
    <location>
        <begin position="59"/>
        <end position="106"/>
    </location>
</feature>
<dbReference type="Pfam" id="PF07463">
    <property type="entry name" value="NUMOD4"/>
    <property type="match status" value="1"/>
</dbReference>
<name>A0ABU9LYI0_9BACT</name>
<dbReference type="SUPFAM" id="SSF54060">
    <property type="entry name" value="His-Me finger endonucleases"/>
    <property type="match status" value="1"/>
</dbReference>
<dbReference type="RefSeq" id="WP_342298032.1">
    <property type="nucleotide sequence ID" value="NZ_JBCEVZ010000022.1"/>
</dbReference>
<comment type="caution">
    <text evidence="2">The sequence shown here is derived from an EMBL/GenBank/DDBJ whole genome shotgun (WGS) entry which is preliminary data.</text>
</comment>
<dbReference type="Gene3D" id="3.90.75.20">
    <property type="match status" value="1"/>
</dbReference>
<proteinExistence type="predicted"/>
<keyword evidence="3" id="KW-1185">Reference proteome</keyword>
<reference evidence="2 3" key="1">
    <citation type="journal article" date="2018" name="Arch. Microbiol.">
        <title>Hymenobacter segetis sp. nov., isolated from soil.</title>
        <authorList>
            <person name="Ten L.N."/>
            <person name="Lim S.J."/>
            <person name="Kim B.O."/>
            <person name="Kang I.K."/>
            <person name="Jung H.Y."/>
        </authorList>
    </citation>
    <scope>NUCLEOTIDE SEQUENCE [LARGE SCALE GENOMIC DNA]</scope>
    <source>
        <strain evidence="2 3">S7-3-11</strain>
    </source>
</reference>
<gene>
    <name evidence="2" type="ORF">AAFH49_10880</name>
</gene>
<evidence type="ECO:0000259" key="1">
    <source>
        <dbReference type="Pfam" id="PF07463"/>
    </source>
</evidence>
<evidence type="ECO:0000313" key="3">
    <source>
        <dbReference type="Proteomes" id="UP001479606"/>
    </source>
</evidence>
<dbReference type="EMBL" id="JBCEVZ010000022">
    <property type="protein sequence ID" value="MEL5994713.1"/>
    <property type="molecule type" value="Genomic_DNA"/>
</dbReference>
<protein>
    <submittedName>
        <fullName evidence="2">NUMOD4 domain-containing protein</fullName>
    </submittedName>
</protein>